<dbReference type="KEGG" id="nhu:H0264_30515"/>
<dbReference type="Proteomes" id="UP000515512">
    <property type="component" value="Chromosome"/>
</dbReference>
<dbReference type="InterPro" id="IPR036513">
    <property type="entry name" value="STAS_dom_sf"/>
</dbReference>
<dbReference type="Gene3D" id="3.30.565.10">
    <property type="entry name" value="Histidine kinase-like ATPase, C-terminal domain"/>
    <property type="match status" value="1"/>
</dbReference>
<dbReference type="SUPFAM" id="SSF55874">
    <property type="entry name" value="ATPase domain of HSP90 chaperone/DNA topoisomerase II/histidine kinase"/>
    <property type="match status" value="1"/>
</dbReference>
<dbReference type="InterPro" id="IPR036890">
    <property type="entry name" value="HATPase_C_sf"/>
</dbReference>
<dbReference type="InterPro" id="IPR050267">
    <property type="entry name" value="Anti-sigma-factor_SerPK"/>
</dbReference>
<name>A0A7D6ZG64_9NOCA</name>
<dbReference type="EMBL" id="CP059399">
    <property type="protein sequence ID" value="QLY29547.1"/>
    <property type="molecule type" value="Genomic_DNA"/>
</dbReference>
<evidence type="ECO:0000313" key="2">
    <source>
        <dbReference type="Proteomes" id="UP000515512"/>
    </source>
</evidence>
<evidence type="ECO:0000313" key="1">
    <source>
        <dbReference type="EMBL" id="QLY29547.1"/>
    </source>
</evidence>
<dbReference type="RefSeq" id="WP_181580751.1">
    <property type="nucleotide sequence ID" value="NZ_CP059399.1"/>
</dbReference>
<keyword evidence="1" id="KW-0547">Nucleotide-binding</keyword>
<gene>
    <name evidence="1" type="ORF">H0264_30515</name>
</gene>
<dbReference type="GO" id="GO:0005524">
    <property type="term" value="F:ATP binding"/>
    <property type="evidence" value="ECO:0007669"/>
    <property type="project" value="UniProtKB-KW"/>
</dbReference>
<protein>
    <submittedName>
        <fullName evidence="1">ATP-binding protein</fullName>
    </submittedName>
</protein>
<proteinExistence type="predicted"/>
<dbReference type="PANTHER" id="PTHR35526">
    <property type="entry name" value="ANTI-SIGMA-F FACTOR RSBW-RELATED"/>
    <property type="match status" value="1"/>
</dbReference>
<organism evidence="1 2">
    <name type="scientific">Nocardia huaxiensis</name>
    <dbReference type="NCBI Taxonomy" id="2755382"/>
    <lineage>
        <taxon>Bacteria</taxon>
        <taxon>Bacillati</taxon>
        <taxon>Actinomycetota</taxon>
        <taxon>Actinomycetes</taxon>
        <taxon>Mycobacteriales</taxon>
        <taxon>Nocardiaceae</taxon>
        <taxon>Nocardia</taxon>
    </lineage>
</organism>
<sequence length="254" mass="28004">MQNEIRWRHYDFNGCRVACPRGELDATTYRRFVDDVVKLAADHPRAVIVVADELLIGTAALLTAFANAWIRINGFSGTPVVVVLESPLTRRHFEDSAVWQFVPLARSVRAAVDTIDRPPLRRRASLGIARTAECSACARRFTALTLTEWGVAEAEMAGALLIATELVENSFLHATDGKDIRLRLEYRRDLLSISVADGDPQEAVRRDPAPGGARDYGLDIIARIATTWGCTPQPTGGKVVWAALLTKPARAHRH</sequence>
<dbReference type="GO" id="GO:0004674">
    <property type="term" value="F:protein serine/threonine kinase activity"/>
    <property type="evidence" value="ECO:0007669"/>
    <property type="project" value="UniProtKB-KW"/>
</dbReference>
<dbReference type="PANTHER" id="PTHR35526:SF3">
    <property type="entry name" value="ANTI-SIGMA-F FACTOR RSBW"/>
    <property type="match status" value="1"/>
</dbReference>
<dbReference type="CDD" id="cd16936">
    <property type="entry name" value="HATPase_RsbW-like"/>
    <property type="match status" value="1"/>
</dbReference>
<reference evidence="1 2" key="1">
    <citation type="submission" date="2020-07" db="EMBL/GenBank/DDBJ databases">
        <authorList>
            <person name="Zhuang K."/>
            <person name="Ran Y."/>
        </authorList>
    </citation>
    <scope>NUCLEOTIDE SEQUENCE [LARGE SCALE GENOMIC DNA]</scope>
    <source>
        <strain evidence="1 2">WCH-YHL-001</strain>
    </source>
</reference>
<dbReference type="AlphaFoldDB" id="A0A7D6ZG64"/>
<keyword evidence="1" id="KW-0067">ATP-binding</keyword>
<keyword evidence="2" id="KW-1185">Reference proteome</keyword>
<accession>A0A7D6ZG64</accession>
<dbReference type="Gene3D" id="3.30.750.24">
    <property type="entry name" value="STAS domain"/>
    <property type="match status" value="1"/>
</dbReference>